<dbReference type="Proteomes" id="UP000278063">
    <property type="component" value="Unassembled WGS sequence"/>
</dbReference>
<dbReference type="Gene3D" id="3.90.550.10">
    <property type="entry name" value="Spore Coat Polysaccharide Biosynthesis Protein SpsA, Chain A"/>
    <property type="match status" value="1"/>
</dbReference>
<dbReference type="InterPro" id="IPR001173">
    <property type="entry name" value="Glyco_trans_2-like"/>
</dbReference>
<keyword evidence="4 6" id="KW-0808">Transferase</keyword>
<dbReference type="PANTHER" id="PTHR43179:SF12">
    <property type="entry name" value="GALACTOFURANOSYLTRANSFERASE GLFT2"/>
    <property type="match status" value="1"/>
</dbReference>
<evidence type="ECO:0000256" key="2">
    <source>
        <dbReference type="ARBA" id="ARBA00006739"/>
    </source>
</evidence>
<evidence type="ECO:0000313" key="7">
    <source>
        <dbReference type="Proteomes" id="UP000278063"/>
    </source>
</evidence>
<dbReference type="Pfam" id="PF00535">
    <property type="entry name" value="Glycos_transf_2"/>
    <property type="match status" value="1"/>
</dbReference>
<name>A0A3R9ISV0_STRMT</name>
<organism evidence="6 7">
    <name type="scientific">Streptococcus mitis</name>
    <dbReference type="NCBI Taxonomy" id="28037"/>
    <lineage>
        <taxon>Bacteria</taxon>
        <taxon>Bacillati</taxon>
        <taxon>Bacillota</taxon>
        <taxon>Bacilli</taxon>
        <taxon>Lactobacillales</taxon>
        <taxon>Streptococcaceae</taxon>
        <taxon>Streptococcus</taxon>
        <taxon>Streptococcus mitis group</taxon>
    </lineage>
</organism>
<dbReference type="SUPFAM" id="SSF53448">
    <property type="entry name" value="Nucleotide-diphospho-sugar transferases"/>
    <property type="match status" value="1"/>
</dbReference>
<evidence type="ECO:0000313" key="6">
    <source>
        <dbReference type="EMBL" id="RSI87585.1"/>
    </source>
</evidence>
<evidence type="ECO:0000256" key="3">
    <source>
        <dbReference type="ARBA" id="ARBA00022676"/>
    </source>
</evidence>
<gene>
    <name evidence="6" type="ORF">D8849_05110</name>
</gene>
<comment type="caution">
    <text evidence="6">The sequence shown here is derived from an EMBL/GenBank/DDBJ whole genome shotgun (WGS) entry which is preliminary data.</text>
</comment>
<accession>A0A3R9ISV0</accession>
<proteinExistence type="inferred from homology"/>
<protein>
    <submittedName>
        <fullName evidence="6">Glycosyl transferase family 2</fullName>
    </submittedName>
</protein>
<comment type="pathway">
    <text evidence="1">Cell wall biogenesis; cell wall polysaccharide biosynthesis.</text>
</comment>
<evidence type="ECO:0000259" key="5">
    <source>
        <dbReference type="Pfam" id="PF00535"/>
    </source>
</evidence>
<dbReference type="InterPro" id="IPR029044">
    <property type="entry name" value="Nucleotide-diphossugar_trans"/>
</dbReference>
<feature type="domain" description="Glycosyltransferase 2-like" evidence="5">
    <location>
        <begin position="7"/>
        <end position="140"/>
    </location>
</feature>
<dbReference type="PANTHER" id="PTHR43179">
    <property type="entry name" value="RHAMNOSYLTRANSFERASE WBBL"/>
    <property type="match status" value="1"/>
</dbReference>
<dbReference type="GO" id="GO:0016757">
    <property type="term" value="F:glycosyltransferase activity"/>
    <property type="evidence" value="ECO:0007669"/>
    <property type="project" value="UniProtKB-KW"/>
</dbReference>
<dbReference type="AlphaFoldDB" id="A0A3R9ISV0"/>
<dbReference type="EMBL" id="RJNW01000002">
    <property type="protein sequence ID" value="RSI87585.1"/>
    <property type="molecule type" value="Genomic_DNA"/>
</dbReference>
<evidence type="ECO:0000256" key="1">
    <source>
        <dbReference type="ARBA" id="ARBA00004776"/>
    </source>
</evidence>
<comment type="similarity">
    <text evidence="2">Belongs to the glycosyltransferase 2 family.</text>
</comment>
<keyword evidence="3" id="KW-0328">Glycosyltransferase</keyword>
<reference evidence="6 7" key="1">
    <citation type="submission" date="2018-11" db="EMBL/GenBank/DDBJ databases">
        <title>Species Designations Belie Phenotypic and Genotypic Heterogeneity in Oral Streptococci.</title>
        <authorList>
            <person name="Velsko I."/>
        </authorList>
    </citation>
    <scope>NUCLEOTIDE SEQUENCE [LARGE SCALE GENOMIC DNA]</scope>
    <source>
        <strain evidence="6 7">KLC01</strain>
    </source>
</reference>
<sequence>MDSCVCLILNYNDASTVRKLVKTIENYSVFEHIVIVDNCSEDDSYIELQALVSNKVTLIRSDKNGGYGYGNNFGTKYIKRYFATKYVLLSNPDVVFSNELIKRFILTMKKQPQLAVVSAIQHDINNQRIRDLAWKVPTSFEYAVSNSARLSRLFSPNYELDFKKSEQYVDCVPGALLLYDIDKFLAVGGYDEEMFLFGEETTLGFKLKDKNYKTLLILDDYYRHEHSVSISKSISQKSKQLEILYKSRLLFMKKYLKSNALFLYLARYFQSRTLRKLK</sequence>
<evidence type="ECO:0000256" key="4">
    <source>
        <dbReference type="ARBA" id="ARBA00022679"/>
    </source>
</evidence>